<feature type="region of interest" description="Disordered" evidence="6">
    <location>
        <begin position="1513"/>
        <end position="1532"/>
    </location>
</feature>
<dbReference type="GO" id="GO:0005524">
    <property type="term" value="F:ATP binding"/>
    <property type="evidence" value="ECO:0007669"/>
    <property type="project" value="UniProtKB-UniRule"/>
</dbReference>
<dbReference type="EC" id="3.6.4.13" evidence="5"/>
<feature type="domain" description="Helicase ATP-binding" evidence="9">
    <location>
        <begin position="1"/>
        <end position="188"/>
    </location>
</feature>
<dbReference type="Gene3D" id="3.40.50.300">
    <property type="entry name" value="P-loop containing nucleotide triphosphate hydrolases"/>
    <property type="match status" value="2"/>
</dbReference>
<evidence type="ECO:0000313" key="12">
    <source>
        <dbReference type="Proteomes" id="UP000239899"/>
    </source>
</evidence>
<dbReference type="InterPro" id="IPR001251">
    <property type="entry name" value="CRAL-TRIO_dom"/>
</dbReference>
<dbReference type="InterPro" id="IPR012590">
    <property type="entry name" value="POPLD_dom"/>
</dbReference>
<feature type="compositionally biased region" description="Low complexity" evidence="6">
    <location>
        <begin position="1711"/>
        <end position="1738"/>
    </location>
</feature>
<sequence>MGFLVPAIEALARAPPRQGDGISVLVLSPTRELASQIEKEAEQLLRFHPFKAQVVYGGTNINSERNRLGSCIIERPFTHCLASPFPCPGGTNINSERNRLGGRCDVLVATPGRLIDHLENSGLAQKLQHIRTLVLDEADQLLEMGFRPAIERVLSFLPRDRQTLLFSATMPQAVQQVAGLALKQQHSFIDTIGEEDSATNVQVEQSYALIPMEQQFAAIYNVLRRHAEETPDHKVIVFFTTARLTQYMAALIDAAGLPVLEIHSRKSQSAREKASAQFRTARSAIMFSSDVSARGVDYPDVTLVLQIGVPSSREQYIHRLGRTARAGRTGRGVLLLMPEEQHFLRQLRDLPLAAEPGLPITPQDNAAVQAALGRVSRDHDRLPDMAYAAWLGFYNSAKGMGWDKPTLVQQANRFAGVMGLSEPPALLKKTIGMMGLKGVPGLRIDSGGGFGGGRGGGGGGRGGGQQQQQQQQRQAPVPRAPSNGSFANGGFRASVVRIVDFRKEEYLDRHQPHARPPAGKRPFLLLLSPDTLTLATASDATDGPPVASAVASMLTLKPDRPPAARPSIKPLALLHKLSTVAGELGGAEGGGSEGSGSGGNGGSGRPTAASQARDPAAADSRLLLEDGEPLEEGQLLNFSIALSQVVGVELVDERRIKVLFARQKPHRSTETNDDWKAVMKSMVLPFALPWEGWKHKDWGVNAYLNRHRRDPFVSSVCFEADSPQEAAVLRQAIEEAIARLGAAVAWLSKDLPLNDRPVVTLVTAAVLPPGAAAAAASSYPGSSLRGSSGGGLATLGAGMPDDAEEAIVATFPRLRQPLDVPALQPQPSPAASGGSSGKTALSGKGPAVAAAAAPEAAPAGELAVRVWLHSPLGPAVATISEQQLRQSAEAGGAPVSVVAAPHQEEDQLPLPIGRDKLEVVLQFAASQPVPRSPSRHLYPQSSGAGAAAAAAAAGQPAGGASMLPAMLALLAVPLLAAWLQLILSAGTPAINVLQSVAFLVSSLAAIVGIVVLQLSRARLAMPPVQQAAAAPQQVWRLTLLHADLVSESRRRAGAPPVVRVVSSSSMAALPSAPLPPVEAGAVELSPPIRRLVAEHPAVLTQDVAARFVVGLGPEKAYTGLKNMVDWVEAQGVADLVHQPQPRFEVIKKHYPQVFYAWSKRCDAVLEVECTGRWREAYDALRALGVTDQELLRHQFFTMEYAVKMLDSRPLPHGKTVKIIDLEGLTMRDVGSAAFKWYLQVGGALLAVNYPQRLHKAFLVNAPTWSGVIWKVLAAVIPRRTREQLMLFTRKQRAEAAEALLQWVPAEQLPVKYGGQCATPLGESELELQMAAYVRRLNEQAAAAGAMGPAAAEGEQAAAAARDVAQEAGSAASGIAEALDVQRFAGAREQEIRALVDALKGSRLGAKFGVAALPRHLRRRAGSHKPFHRHAFRPNTKLQGKRRKLDPAAEQGAAAAEQADAAGAAADEQQSGAAARPFTNRRMRRQPALLQQQHRESAAWTEACLAASSEARSGAAVEGSGSGSGTSSSSSLRRLETHVWHAKRLAMEERYGWLLPAGAAGQGRGSRSFVHVAKASALMHDASYLCPLLLSGTWRAVHAVLRLLLDPTEAEALAEDWAASFGSGSSSTGASSGSGSPLVGLQHGAAVQMMLPDPRLCKPVALGSTAAGLLQPTAADEPQQLDMQRLLQAPLPLSESELSRRRQQLRQHMLQLEPSSGSSGWSGQDGDAQGRQPQQQGQQEELEQRGYCPAVLVRHDGPEAETLPGWSLIVPASWVPPFWLAAAFAGCKPAGQREWRWLHTLQGQPCFPWDHPDTAGHAALMEQQRLQRQLALAKRPTAKQMLAAPASPPDWHEHSGSRQDGGEIEAFVRNPGSATLFPVRLRLLLEPRPPL</sequence>
<proteinExistence type="inferred from homology"/>
<dbReference type="Gene3D" id="3.40.525.10">
    <property type="entry name" value="CRAL-TRIO lipid binding domain"/>
    <property type="match status" value="1"/>
</dbReference>
<evidence type="ECO:0000256" key="6">
    <source>
        <dbReference type="SAM" id="MobiDB-lite"/>
    </source>
</evidence>
<dbReference type="PROSITE" id="PS50191">
    <property type="entry name" value="CRAL_TRIO"/>
    <property type="match status" value="1"/>
</dbReference>
<feature type="region of interest" description="Disordered" evidence="6">
    <location>
        <begin position="584"/>
        <end position="618"/>
    </location>
</feature>
<protein>
    <recommendedName>
        <fullName evidence="5">ATP-dependent RNA helicase</fullName>
        <ecNumber evidence="5">3.6.4.13</ecNumber>
    </recommendedName>
</protein>
<dbReference type="Pfam" id="PF00650">
    <property type="entry name" value="CRAL_TRIO"/>
    <property type="match status" value="1"/>
</dbReference>
<feature type="compositionally biased region" description="Basic and acidic residues" evidence="6">
    <location>
        <begin position="1849"/>
        <end position="1860"/>
    </location>
</feature>
<name>A0A2P6TZ65_CHLSO</name>
<feature type="compositionally biased region" description="Gly residues" evidence="6">
    <location>
        <begin position="584"/>
        <end position="604"/>
    </location>
</feature>
<accession>A0A2P6TZ65</accession>
<dbReference type="CDD" id="cd00170">
    <property type="entry name" value="SEC14"/>
    <property type="match status" value="1"/>
</dbReference>
<evidence type="ECO:0000256" key="1">
    <source>
        <dbReference type="ARBA" id="ARBA00022741"/>
    </source>
</evidence>
<dbReference type="SMART" id="SM00516">
    <property type="entry name" value="SEC14"/>
    <property type="match status" value="1"/>
</dbReference>
<feature type="compositionally biased region" description="Low complexity" evidence="6">
    <location>
        <begin position="608"/>
        <end position="618"/>
    </location>
</feature>
<comment type="domain">
    <text evidence="5">The Q motif is unique to and characteristic of the DEAD box family of RNA helicases and controls ATP binding and hydrolysis.</text>
</comment>
<dbReference type="GO" id="GO:0003723">
    <property type="term" value="F:RNA binding"/>
    <property type="evidence" value="ECO:0007669"/>
    <property type="project" value="UniProtKB-UniRule"/>
</dbReference>
<feature type="domain" description="Helicase C-terminal" evidence="10">
    <location>
        <begin position="218"/>
        <end position="366"/>
    </location>
</feature>
<evidence type="ECO:0000256" key="7">
    <source>
        <dbReference type="SAM" id="Phobius"/>
    </source>
</evidence>
<comment type="function">
    <text evidence="5">RNA helicase.</text>
</comment>
<keyword evidence="7" id="KW-0472">Membrane</keyword>
<dbReference type="InterPro" id="IPR001650">
    <property type="entry name" value="Helicase_C-like"/>
</dbReference>
<dbReference type="Pfam" id="PF08170">
    <property type="entry name" value="POPLD"/>
    <property type="match status" value="1"/>
</dbReference>
<dbReference type="InterPro" id="IPR014001">
    <property type="entry name" value="Helicase_ATP-bd"/>
</dbReference>
<dbReference type="PROSITE" id="PS51194">
    <property type="entry name" value="HELICASE_CTER"/>
    <property type="match status" value="1"/>
</dbReference>
<dbReference type="SUPFAM" id="SSF52540">
    <property type="entry name" value="P-loop containing nucleoside triphosphate hydrolases"/>
    <property type="match status" value="1"/>
</dbReference>
<evidence type="ECO:0000313" key="11">
    <source>
        <dbReference type="EMBL" id="PRW59355.1"/>
    </source>
</evidence>
<dbReference type="PROSITE" id="PS51192">
    <property type="entry name" value="HELICASE_ATP_BIND_1"/>
    <property type="match status" value="1"/>
</dbReference>
<dbReference type="CDD" id="cd18787">
    <property type="entry name" value="SF2_C_DEAD"/>
    <property type="match status" value="1"/>
</dbReference>
<feature type="region of interest" description="Disordered" evidence="6">
    <location>
        <begin position="1837"/>
        <end position="1861"/>
    </location>
</feature>
<feature type="compositionally biased region" description="Basic residues" evidence="6">
    <location>
        <begin position="1418"/>
        <end position="1431"/>
    </location>
</feature>
<feature type="transmembrane region" description="Helical" evidence="7">
    <location>
        <begin position="962"/>
        <end position="983"/>
    </location>
</feature>
<keyword evidence="5 11" id="KW-0347">Helicase</keyword>
<feature type="transmembrane region" description="Helical" evidence="7">
    <location>
        <begin position="995"/>
        <end position="1014"/>
    </location>
</feature>
<evidence type="ECO:0000259" key="8">
    <source>
        <dbReference type="PROSITE" id="PS50191"/>
    </source>
</evidence>
<feature type="domain" description="CRAL-TRIO" evidence="8">
    <location>
        <begin position="1142"/>
        <end position="1320"/>
    </location>
</feature>
<keyword evidence="4 5" id="KW-0694">RNA-binding</keyword>
<dbReference type="Proteomes" id="UP000239899">
    <property type="component" value="Unassembled WGS sequence"/>
</dbReference>
<evidence type="ECO:0000256" key="3">
    <source>
        <dbReference type="ARBA" id="ARBA00022840"/>
    </source>
</evidence>
<feature type="region of interest" description="Disordered" evidence="6">
    <location>
        <begin position="1711"/>
        <end position="1743"/>
    </location>
</feature>
<dbReference type="PANTHER" id="PTHR24031">
    <property type="entry name" value="RNA HELICASE"/>
    <property type="match status" value="1"/>
</dbReference>
<dbReference type="InterPro" id="IPR011545">
    <property type="entry name" value="DEAD/DEAH_box_helicase_dom"/>
</dbReference>
<keyword evidence="1 5" id="KW-0547">Nucleotide-binding</keyword>
<keyword evidence="12" id="KW-1185">Reference proteome</keyword>
<keyword evidence="7" id="KW-0812">Transmembrane</keyword>
<feature type="compositionally biased region" description="Gly residues" evidence="6">
    <location>
        <begin position="446"/>
        <end position="465"/>
    </location>
</feature>
<feature type="compositionally biased region" description="Low complexity" evidence="6">
    <location>
        <begin position="821"/>
        <end position="843"/>
    </location>
</feature>
<feature type="region of interest" description="Disordered" evidence="6">
    <location>
        <begin position="444"/>
        <end position="489"/>
    </location>
</feature>
<dbReference type="Pfam" id="PF00270">
    <property type="entry name" value="DEAD"/>
    <property type="match status" value="1"/>
</dbReference>
<evidence type="ECO:0000259" key="9">
    <source>
        <dbReference type="PROSITE" id="PS51192"/>
    </source>
</evidence>
<dbReference type="SMART" id="SM00490">
    <property type="entry name" value="HELICc"/>
    <property type="match status" value="1"/>
</dbReference>
<dbReference type="Pfam" id="PF06978">
    <property type="entry name" value="POP1_N"/>
    <property type="match status" value="1"/>
</dbReference>
<dbReference type="InterPro" id="IPR027417">
    <property type="entry name" value="P-loop_NTPase"/>
</dbReference>
<organism evidence="11 12">
    <name type="scientific">Chlorella sorokiniana</name>
    <name type="common">Freshwater green alga</name>
    <dbReference type="NCBI Taxonomy" id="3076"/>
    <lineage>
        <taxon>Eukaryota</taxon>
        <taxon>Viridiplantae</taxon>
        <taxon>Chlorophyta</taxon>
        <taxon>core chlorophytes</taxon>
        <taxon>Trebouxiophyceae</taxon>
        <taxon>Chlorellales</taxon>
        <taxon>Chlorellaceae</taxon>
        <taxon>Chlorella clade</taxon>
        <taxon>Chlorella</taxon>
    </lineage>
</organism>
<dbReference type="EMBL" id="LHPG02000004">
    <property type="protein sequence ID" value="PRW59355.1"/>
    <property type="molecule type" value="Genomic_DNA"/>
</dbReference>
<dbReference type="STRING" id="3076.A0A2P6TZ65"/>
<feature type="compositionally biased region" description="Low complexity" evidence="6">
    <location>
        <begin position="1447"/>
        <end position="1474"/>
    </location>
</feature>
<gene>
    <name evidence="11" type="ORF">C2E21_2550</name>
</gene>
<dbReference type="InterPro" id="IPR036865">
    <property type="entry name" value="CRAL-TRIO_dom_sf"/>
</dbReference>
<reference evidence="11 12" key="1">
    <citation type="journal article" date="2018" name="Plant J.">
        <title>Genome sequences of Chlorella sorokiniana UTEX 1602 and Micractinium conductrix SAG 241.80: implications to maltose excretion by a green alga.</title>
        <authorList>
            <person name="Arriola M.B."/>
            <person name="Velmurugan N."/>
            <person name="Zhang Y."/>
            <person name="Plunkett M.H."/>
            <person name="Hondzo H."/>
            <person name="Barney B.M."/>
        </authorList>
    </citation>
    <scope>NUCLEOTIDE SEQUENCE [LARGE SCALE GENOMIC DNA]</scope>
    <source>
        <strain evidence="12">UTEX 1602</strain>
    </source>
</reference>
<dbReference type="GO" id="GO:0016787">
    <property type="term" value="F:hydrolase activity"/>
    <property type="evidence" value="ECO:0007669"/>
    <property type="project" value="UniProtKB-KW"/>
</dbReference>
<dbReference type="GO" id="GO:0003724">
    <property type="term" value="F:RNA helicase activity"/>
    <property type="evidence" value="ECO:0007669"/>
    <property type="project" value="UniProtKB-EC"/>
</dbReference>
<dbReference type="InterPro" id="IPR009723">
    <property type="entry name" value="Pop1_N"/>
</dbReference>
<dbReference type="OrthoDB" id="193716at2759"/>
<keyword evidence="2 5" id="KW-0378">Hydrolase</keyword>
<comment type="catalytic activity">
    <reaction evidence="5">
        <text>ATP + H2O = ADP + phosphate + H(+)</text>
        <dbReference type="Rhea" id="RHEA:13065"/>
        <dbReference type="ChEBI" id="CHEBI:15377"/>
        <dbReference type="ChEBI" id="CHEBI:15378"/>
        <dbReference type="ChEBI" id="CHEBI:30616"/>
        <dbReference type="ChEBI" id="CHEBI:43474"/>
        <dbReference type="ChEBI" id="CHEBI:456216"/>
        <dbReference type="EC" id="3.6.4.13"/>
    </reaction>
</comment>
<keyword evidence="7" id="KW-1133">Transmembrane helix</keyword>
<feature type="region of interest" description="Disordered" evidence="6">
    <location>
        <begin position="819"/>
        <end position="843"/>
    </location>
</feature>
<keyword evidence="3 5" id="KW-0067">ATP-binding</keyword>
<evidence type="ECO:0000256" key="4">
    <source>
        <dbReference type="ARBA" id="ARBA00022884"/>
    </source>
</evidence>
<feature type="compositionally biased region" description="Low complexity" evidence="6">
    <location>
        <begin position="1513"/>
        <end position="1531"/>
    </location>
</feature>
<dbReference type="SUPFAM" id="SSF52087">
    <property type="entry name" value="CRAL/TRIO domain"/>
    <property type="match status" value="1"/>
</dbReference>
<evidence type="ECO:0000256" key="5">
    <source>
        <dbReference type="RuleBase" id="RU365068"/>
    </source>
</evidence>
<evidence type="ECO:0000256" key="2">
    <source>
        <dbReference type="ARBA" id="ARBA00022801"/>
    </source>
</evidence>
<dbReference type="SMART" id="SM00487">
    <property type="entry name" value="DEXDc"/>
    <property type="match status" value="1"/>
</dbReference>
<evidence type="ECO:0000259" key="10">
    <source>
        <dbReference type="PROSITE" id="PS51194"/>
    </source>
</evidence>
<comment type="similarity">
    <text evidence="5">Belongs to the DEAD box helicase family.</text>
</comment>
<comment type="caution">
    <text evidence="11">The sequence shown here is derived from an EMBL/GenBank/DDBJ whole genome shotgun (WGS) entry which is preliminary data.</text>
</comment>
<dbReference type="Pfam" id="PF00271">
    <property type="entry name" value="Helicase_C"/>
    <property type="match status" value="1"/>
</dbReference>
<feature type="region of interest" description="Disordered" evidence="6">
    <location>
        <begin position="1418"/>
        <end position="1480"/>
    </location>
</feature>